<dbReference type="Pfam" id="PF00797">
    <property type="entry name" value="Acetyltransf_2"/>
    <property type="match status" value="1"/>
</dbReference>
<keyword evidence="4" id="KW-1185">Reference proteome</keyword>
<dbReference type="InterPro" id="IPR053710">
    <property type="entry name" value="Arylamine_NAT_domain_sf"/>
</dbReference>
<reference evidence="3" key="1">
    <citation type="submission" date="2022-08" db="EMBL/GenBank/DDBJ databases">
        <title>The complete genome sequence of the thermophilic bacterium Laceyella sacchari FBKL4.010 reveals the basis for tetramethylpyrazine biosynthesis in Moutai-flavor Daqu.</title>
        <authorList>
            <person name="Li D."/>
            <person name="Huang W."/>
            <person name="Wang C."/>
            <person name="Qiu S."/>
        </authorList>
    </citation>
    <scope>NUCLEOTIDE SEQUENCE</scope>
    <source>
        <strain evidence="3">FBKL4.014</strain>
    </source>
</reference>
<dbReference type="Proteomes" id="UP001058650">
    <property type="component" value="Chromosome"/>
</dbReference>
<dbReference type="PRINTS" id="PR01543">
    <property type="entry name" value="ANATRNSFRASE"/>
</dbReference>
<accession>A0ABY5TY75</accession>
<name>A0ABY5TY75_LACSH</name>
<comment type="similarity">
    <text evidence="1 2">Belongs to the arylamine N-acetyltransferase family.</text>
</comment>
<evidence type="ECO:0000313" key="3">
    <source>
        <dbReference type="EMBL" id="UWE02361.1"/>
    </source>
</evidence>
<dbReference type="InterPro" id="IPR038765">
    <property type="entry name" value="Papain-like_cys_pep_sf"/>
</dbReference>
<proteinExistence type="inferred from homology"/>
<evidence type="ECO:0000256" key="2">
    <source>
        <dbReference type="RuleBase" id="RU003452"/>
    </source>
</evidence>
<dbReference type="Gene3D" id="3.30.2140.20">
    <property type="match status" value="1"/>
</dbReference>
<organism evidence="3 4">
    <name type="scientific">Laceyella sacchari</name>
    <name type="common">Thermoactinomyces thalpophilus</name>
    <dbReference type="NCBI Taxonomy" id="37482"/>
    <lineage>
        <taxon>Bacteria</taxon>
        <taxon>Bacillati</taxon>
        <taxon>Bacillota</taxon>
        <taxon>Bacilli</taxon>
        <taxon>Bacillales</taxon>
        <taxon>Thermoactinomycetaceae</taxon>
        <taxon>Laceyella</taxon>
    </lineage>
</organism>
<dbReference type="SUPFAM" id="SSF54001">
    <property type="entry name" value="Cysteine proteinases"/>
    <property type="match status" value="1"/>
</dbReference>
<dbReference type="PANTHER" id="PTHR11786">
    <property type="entry name" value="N-HYDROXYARYLAMINE O-ACETYLTRANSFERASE"/>
    <property type="match status" value="1"/>
</dbReference>
<dbReference type="EMBL" id="CP103866">
    <property type="protein sequence ID" value="UWE02361.1"/>
    <property type="molecule type" value="Genomic_DNA"/>
</dbReference>
<evidence type="ECO:0000256" key="1">
    <source>
        <dbReference type="ARBA" id="ARBA00006547"/>
    </source>
</evidence>
<dbReference type="PANTHER" id="PTHR11786:SF0">
    <property type="entry name" value="ARYLAMINE N-ACETYLTRANSFERASE 4-RELATED"/>
    <property type="match status" value="1"/>
</dbReference>
<sequence length="261" mass="29754">MTLTMHALFCKRIGFPVDEKVTFEALGRILEKTATAIPFENLSVIRKERKAITKENLIDKVLVRNEGGLCYELNTLLYYFLLEHGFHAIMVKGAVYNVEMQDFEEVGRTHAVILLTHEGKTYLVDTGFGGNLPLRPVPMSGEAVTSPNGEFRVEQMDTEYGDHVLKIKIKHTDKDWRIGYAFDSKHPVQKAAELEEIQSIIAEHEKSPFNKKPLITRLTERGRLTLTEGSFTRWVDGQATKEEIDQETFNELAKRHFGISS</sequence>
<evidence type="ECO:0000313" key="4">
    <source>
        <dbReference type="Proteomes" id="UP001058650"/>
    </source>
</evidence>
<dbReference type="RefSeq" id="WP_132220688.1">
    <property type="nucleotide sequence ID" value="NZ_CP103866.1"/>
</dbReference>
<dbReference type="InterPro" id="IPR001447">
    <property type="entry name" value="Arylamine_N-AcTrfase"/>
</dbReference>
<gene>
    <name evidence="3" type="ORF">NYR52_09165</name>
</gene>
<protein>
    <submittedName>
        <fullName evidence="3">Arylamine N-acetyltransferase</fullName>
    </submittedName>
</protein>